<sequence>MAIIRPPSQHRSLKRSILQLGVSLTNSHLSPLAFLKSTTHGEVYAGLVRSAASVAALTFSLASSETQRVPLAPSDHQRNKRDRVIRLTGQPAGDSVESKHRPGMANISPLCLHGNIWPSQARTASVCLTDRAINQAQIADTRHGLMKWGTLELMTNGSLRY</sequence>
<comment type="caution">
    <text evidence="1">The sequence shown here is derived from an EMBL/GenBank/DDBJ whole genome shotgun (WGS) entry which is preliminary data.</text>
</comment>
<dbReference type="Proteomes" id="UP001219934">
    <property type="component" value="Unassembled WGS sequence"/>
</dbReference>
<protein>
    <submittedName>
        <fullName evidence="1">Uncharacterized protein</fullName>
    </submittedName>
</protein>
<dbReference type="AlphaFoldDB" id="A0AAD6ARR9"/>
<name>A0AAD6ARR9_9TELE</name>
<organism evidence="1 2">
    <name type="scientific">Pogonophryne albipinna</name>
    <dbReference type="NCBI Taxonomy" id="1090488"/>
    <lineage>
        <taxon>Eukaryota</taxon>
        <taxon>Metazoa</taxon>
        <taxon>Chordata</taxon>
        <taxon>Craniata</taxon>
        <taxon>Vertebrata</taxon>
        <taxon>Euteleostomi</taxon>
        <taxon>Actinopterygii</taxon>
        <taxon>Neopterygii</taxon>
        <taxon>Teleostei</taxon>
        <taxon>Neoteleostei</taxon>
        <taxon>Acanthomorphata</taxon>
        <taxon>Eupercaria</taxon>
        <taxon>Perciformes</taxon>
        <taxon>Notothenioidei</taxon>
        <taxon>Pogonophryne</taxon>
    </lineage>
</organism>
<evidence type="ECO:0000313" key="1">
    <source>
        <dbReference type="EMBL" id="KAJ4929781.1"/>
    </source>
</evidence>
<proteinExistence type="predicted"/>
<evidence type="ECO:0000313" key="2">
    <source>
        <dbReference type="Proteomes" id="UP001219934"/>
    </source>
</evidence>
<dbReference type="EMBL" id="JAPTMU010000016">
    <property type="protein sequence ID" value="KAJ4929781.1"/>
    <property type="molecule type" value="Genomic_DNA"/>
</dbReference>
<keyword evidence="2" id="KW-1185">Reference proteome</keyword>
<feature type="non-terminal residue" evidence="1">
    <location>
        <position position="161"/>
    </location>
</feature>
<accession>A0AAD6ARR9</accession>
<gene>
    <name evidence="1" type="ORF">JOQ06_018802</name>
</gene>
<reference evidence="1" key="1">
    <citation type="submission" date="2022-11" db="EMBL/GenBank/DDBJ databases">
        <title>Chromosome-level genome of Pogonophryne albipinna.</title>
        <authorList>
            <person name="Jo E."/>
        </authorList>
    </citation>
    <scope>NUCLEOTIDE SEQUENCE</scope>
    <source>
        <strain evidence="1">SGF0006</strain>
        <tissue evidence="1">Muscle</tissue>
    </source>
</reference>